<evidence type="ECO:0000313" key="7">
    <source>
        <dbReference type="EMBL" id="OXE50985.1"/>
    </source>
</evidence>
<dbReference type="GO" id="GO:1990063">
    <property type="term" value="C:Bam protein complex"/>
    <property type="evidence" value="ECO:0007669"/>
    <property type="project" value="TreeGrafter"/>
</dbReference>
<dbReference type="EMBL" id="NHMP01000001">
    <property type="protein sequence ID" value="OXE50985.1"/>
    <property type="molecule type" value="Genomic_DNA"/>
</dbReference>
<feature type="region of interest" description="Disordered" evidence="5">
    <location>
        <begin position="125"/>
        <end position="171"/>
    </location>
</feature>
<evidence type="ECO:0000256" key="3">
    <source>
        <dbReference type="ARBA" id="ARBA00023237"/>
    </source>
</evidence>
<keyword evidence="2 4" id="KW-0472">Membrane</keyword>
<dbReference type="PROSITE" id="PS51257">
    <property type="entry name" value="PROKAR_LIPOPROTEIN"/>
    <property type="match status" value="1"/>
</dbReference>
<dbReference type="PANTHER" id="PTHR37482:SF1">
    <property type="entry name" value="OUTER MEMBRANE PROTEIN ASSEMBLY FACTOR BAME"/>
    <property type="match status" value="1"/>
</dbReference>
<keyword evidence="3 4" id="KW-0998">Cell outer membrane</keyword>
<evidence type="ECO:0000313" key="8">
    <source>
        <dbReference type="Proteomes" id="UP000214610"/>
    </source>
</evidence>
<keyword evidence="4" id="KW-0449">Lipoprotein</keyword>
<dbReference type="InterPro" id="IPR037873">
    <property type="entry name" value="BamE-like"/>
</dbReference>
<feature type="compositionally biased region" description="Polar residues" evidence="5">
    <location>
        <begin position="146"/>
        <end position="165"/>
    </location>
</feature>
<reference evidence="8" key="1">
    <citation type="submission" date="2017-05" db="EMBL/GenBank/DDBJ databases">
        <title>Improved OligoMM genomes.</title>
        <authorList>
            <person name="Garzetti D."/>
        </authorList>
    </citation>
    <scope>NUCLEOTIDE SEQUENCE [LARGE SCALE GENOMIC DNA]</scope>
    <source>
        <strain evidence="8">YL45</strain>
    </source>
</reference>
<dbReference type="Proteomes" id="UP000214610">
    <property type="component" value="Unassembled WGS sequence"/>
</dbReference>
<dbReference type="InterPro" id="IPR007450">
    <property type="entry name" value="BamE_dom"/>
</dbReference>
<name>A0A227KSG6_9BURK</name>
<dbReference type="Pfam" id="PF04355">
    <property type="entry name" value="BamE"/>
    <property type="match status" value="1"/>
</dbReference>
<accession>A0A227KSG6</accession>
<dbReference type="PANTHER" id="PTHR37482">
    <property type="entry name" value="OUTER MEMBRANE PROTEIN ASSEMBLY FACTOR BAME"/>
    <property type="match status" value="1"/>
</dbReference>
<dbReference type="GO" id="GO:0043165">
    <property type="term" value="P:Gram-negative-bacterium-type cell outer membrane assembly"/>
    <property type="evidence" value="ECO:0007669"/>
    <property type="project" value="UniProtKB-UniRule"/>
</dbReference>
<evidence type="ECO:0000256" key="2">
    <source>
        <dbReference type="ARBA" id="ARBA00023136"/>
    </source>
</evidence>
<dbReference type="HAMAP" id="MF_00925">
    <property type="entry name" value="OM_assembly_BamE"/>
    <property type="match status" value="1"/>
</dbReference>
<protein>
    <recommendedName>
        <fullName evidence="4">Outer membrane protein assembly factor BamE</fullName>
    </recommendedName>
</protein>
<dbReference type="RefSeq" id="WP_084081395.1">
    <property type="nucleotide sequence ID" value="NZ_CAJTBZ010000006.1"/>
</dbReference>
<dbReference type="GO" id="GO:0030674">
    <property type="term" value="F:protein-macromolecule adaptor activity"/>
    <property type="evidence" value="ECO:0007669"/>
    <property type="project" value="TreeGrafter"/>
</dbReference>
<keyword evidence="8" id="KW-1185">Reference proteome</keyword>
<dbReference type="AlphaFoldDB" id="A0A227KSG6"/>
<keyword evidence="4" id="KW-0564">Palmitate</keyword>
<comment type="subcellular location">
    <subcellularLocation>
        <location evidence="4">Cell outer membrane</location>
        <topology evidence="4">Lipid-anchor</topology>
    </subcellularLocation>
</comment>
<keyword evidence="1 4" id="KW-0732">Signal</keyword>
<comment type="similarity">
    <text evidence="4">Belongs to the BamE family.</text>
</comment>
<evidence type="ECO:0000256" key="1">
    <source>
        <dbReference type="ARBA" id="ARBA00022729"/>
    </source>
</evidence>
<comment type="subunit">
    <text evidence="4">Part of the Bam complex.</text>
</comment>
<sequence>MKRFFAVAAISSVCLISGCSTDSLPGYLKPYRPDVHQGNVVTSEMLESLHEGMTKNQVIFLLGTPTLISSFHKNEWDYIYYLNPRIGETQIRKLQVYFDDNGKVESFKADKMPDETDVDLMILGERARESSIKRNEDMKKEKEASADTSAQAKPVIQEQNSTVSSTDKEAQ</sequence>
<evidence type="ECO:0000256" key="5">
    <source>
        <dbReference type="SAM" id="MobiDB-lite"/>
    </source>
</evidence>
<proteinExistence type="inferred from homology"/>
<dbReference type="Gene3D" id="3.30.1450.10">
    <property type="match status" value="1"/>
</dbReference>
<dbReference type="GeneID" id="78363177"/>
<gene>
    <name evidence="4" type="primary">bamE</name>
    <name evidence="7" type="ORF">ADH67_01385</name>
</gene>
<organism evidence="7 8">
    <name type="scientific">Turicimonas muris</name>
    <dbReference type="NCBI Taxonomy" id="1796652"/>
    <lineage>
        <taxon>Bacteria</taxon>
        <taxon>Pseudomonadati</taxon>
        <taxon>Pseudomonadota</taxon>
        <taxon>Betaproteobacteria</taxon>
        <taxon>Burkholderiales</taxon>
        <taxon>Sutterellaceae</taxon>
        <taxon>Turicimonas</taxon>
    </lineage>
</organism>
<evidence type="ECO:0000259" key="6">
    <source>
        <dbReference type="Pfam" id="PF04355"/>
    </source>
</evidence>
<comment type="caution">
    <text evidence="7">The sequence shown here is derived from an EMBL/GenBank/DDBJ whole genome shotgun (WGS) entry which is preliminary data.</text>
</comment>
<dbReference type="GO" id="GO:0051205">
    <property type="term" value="P:protein insertion into membrane"/>
    <property type="evidence" value="ECO:0007669"/>
    <property type="project" value="UniProtKB-UniRule"/>
</dbReference>
<comment type="function">
    <text evidence="4">Part of the outer membrane protein assembly complex, which is involved in assembly and insertion of beta-barrel proteins into the outer membrane.</text>
</comment>
<dbReference type="InterPro" id="IPR026592">
    <property type="entry name" value="BamE"/>
</dbReference>
<feature type="domain" description="Outer membrane protein assembly factor BamE" evidence="6">
    <location>
        <begin position="38"/>
        <end position="106"/>
    </location>
</feature>
<evidence type="ECO:0000256" key="4">
    <source>
        <dbReference type="HAMAP-Rule" id="MF_00925"/>
    </source>
</evidence>
<feature type="compositionally biased region" description="Basic and acidic residues" evidence="5">
    <location>
        <begin position="125"/>
        <end position="145"/>
    </location>
</feature>